<accession>A0ABX0SWS7</accession>
<comment type="caution">
    <text evidence="2">The sequence shown here is derived from an EMBL/GenBank/DDBJ whole genome shotgun (WGS) entry which is preliminary data.</text>
</comment>
<organism evidence="2 3">
    <name type="scientific">Amycolatopsis viridis</name>
    <dbReference type="NCBI Taxonomy" id="185678"/>
    <lineage>
        <taxon>Bacteria</taxon>
        <taxon>Bacillati</taxon>
        <taxon>Actinomycetota</taxon>
        <taxon>Actinomycetes</taxon>
        <taxon>Pseudonocardiales</taxon>
        <taxon>Pseudonocardiaceae</taxon>
        <taxon>Amycolatopsis</taxon>
    </lineage>
</organism>
<dbReference type="Gene3D" id="3.40.50.1820">
    <property type="entry name" value="alpha/beta hydrolase"/>
    <property type="match status" value="1"/>
</dbReference>
<dbReference type="InterPro" id="IPR000073">
    <property type="entry name" value="AB_hydrolase_1"/>
</dbReference>
<dbReference type="Pfam" id="PF00561">
    <property type="entry name" value="Abhydrolase_1"/>
    <property type="match status" value="1"/>
</dbReference>
<dbReference type="EMBL" id="JAANOU010000001">
    <property type="protein sequence ID" value="NIH81408.1"/>
    <property type="molecule type" value="Genomic_DNA"/>
</dbReference>
<keyword evidence="3" id="KW-1185">Reference proteome</keyword>
<feature type="domain" description="AB hydrolase-1" evidence="1">
    <location>
        <begin position="12"/>
        <end position="224"/>
    </location>
</feature>
<dbReference type="Proteomes" id="UP000754495">
    <property type="component" value="Unassembled WGS sequence"/>
</dbReference>
<evidence type="ECO:0000313" key="2">
    <source>
        <dbReference type="EMBL" id="NIH81408.1"/>
    </source>
</evidence>
<dbReference type="RefSeq" id="WP_167117107.1">
    <property type="nucleotide sequence ID" value="NZ_JAANOU010000001.1"/>
</dbReference>
<proteinExistence type="predicted"/>
<dbReference type="InterPro" id="IPR029058">
    <property type="entry name" value="AB_hydrolase_fold"/>
</dbReference>
<dbReference type="InterPro" id="IPR050266">
    <property type="entry name" value="AB_hydrolase_sf"/>
</dbReference>
<gene>
    <name evidence="2" type="ORF">FHX46_003938</name>
</gene>
<dbReference type="PANTHER" id="PTHR43798">
    <property type="entry name" value="MONOACYLGLYCEROL LIPASE"/>
    <property type="match status" value="1"/>
</dbReference>
<sequence>MNGVRAGASGSPVLLLHGIGGSSASFESQVDVLARRHRVFAWDAPGYGGSADPARADLGWFAEVAARVFDEPAHVVGVSWGGVIATRLALEHPVLSLTLADSTRGSGTSADSARRMRARVDELAQVGAQEFARRRAPRLTTDPATLVKVEATMARVRLPGYRAAAESMAATDHGPVLGRIAVPTLVVVGADDRVTGVEESRLLAREIPGARLRVIGGGHAANQERPEEFNDVLLGFLSEVEAARCA</sequence>
<dbReference type="SUPFAM" id="SSF53474">
    <property type="entry name" value="alpha/beta-Hydrolases"/>
    <property type="match status" value="1"/>
</dbReference>
<name>A0ABX0SWS7_9PSEU</name>
<evidence type="ECO:0000259" key="1">
    <source>
        <dbReference type="Pfam" id="PF00561"/>
    </source>
</evidence>
<dbReference type="PANTHER" id="PTHR43798:SF33">
    <property type="entry name" value="HYDROLASE, PUTATIVE (AFU_ORTHOLOGUE AFUA_2G14860)-RELATED"/>
    <property type="match status" value="1"/>
</dbReference>
<reference evidence="2 3" key="1">
    <citation type="submission" date="2020-03" db="EMBL/GenBank/DDBJ databases">
        <title>Sequencing the genomes of 1000 actinobacteria strains.</title>
        <authorList>
            <person name="Klenk H.-P."/>
        </authorList>
    </citation>
    <scope>NUCLEOTIDE SEQUENCE [LARGE SCALE GENOMIC DNA]</scope>
    <source>
        <strain evidence="2 3">DSM 45668</strain>
    </source>
</reference>
<evidence type="ECO:0000313" key="3">
    <source>
        <dbReference type="Proteomes" id="UP000754495"/>
    </source>
</evidence>
<protein>
    <submittedName>
        <fullName evidence="2">Pimeloyl-ACP methyl ester carboxylesterase</fullName>
    </submittedName>
</protein>